<comment type="caution">
    <text evidence="2">The sequence shown here is derived from an EMBL/GenBank/DDBJ whole genome shotgun (WGS) entry which is preliminary data.</text>
</comment>
<evidence type="ECO:0000313" key="3">
    <source>
        <dbReference type="Proteomes" id="UP000076967"/>
    </source>
</evidence>
<dbReference type="STRING" id="494026.PGLA_05305"/>
<feature type="signal peptide" evidence="1">
    <location>
        <begin position="1"/>
        <end position="20"/>
    </location>
</feature>
<dbReference type="Proteomes" id="UP000076967">
    <property type="component" value="Unassembled WGS sequence"/>
</dbReference>
<protein>
    <submittedName>
        <fullName evidence="2">Uncharacterized protein</fullName>
    </submittedName>
</protein>
<evidence type="ECO:0000256" key="1">
    <source>
        <dbReference type="SAM" id="SignalP"/>
    </source>
</evidence>
<keyword evidence="3" id="KW-1185">Reference proteome</keyword>
<dbReference type="RefSeq" id="WP_068529785.1">
    <property type="nucleotide sequence ID" value="NZ_LVJH01000006.1"/>
</dbReference>
<name>A0A162KCY5_9BACL</name>
<sequence>MLKKVIFLIVSLFIISTSTGMVDYSEAADILIKDNNILSELNAVQKHLKIGKSKEDISKYLSKYSKKEIHNESGDAPWVYGISYLYALSKDPFSLKIGDKIKQEEVFGTIIAITKKEYTIKTSKGLTEYVDREVMENDHLYLTNTYLTKRKIGMIVDVFYNINNKVHSATISFVYGPDNNIFRISYLEDGTSRFTINEFKR</sequence>
<organism evidence="2 3">
    <name type="scientific">Paenibacillus glacialis</name>
    <dbReference type="NCBI Taxonomy" id="494026"/>
    <lineage>
        <taxon>Bacteria</taxon>
        <taxon>Bacillati</taxon>
        <taxon>Bacillota</taxon>
        <taxon>Bacilli</taxon>
        <taxon>Bacillales</taxon>
        <taxon>Paenibacillaceae</taxon>
        <taxon>Paenibacillus</taxon>
    </lineage>
</organism>
<accession>A0A162KCY5</accession>
<proteinExistence type="predicted"/>
<reference evidence="2 3" key="1">
    <citation type="submission" date="2016-03" db="EMBL/GenBank/DDBJ databases">
        <title>Draft genome sequence of Paenibacillus glacialis DSM 22343.</title>
        <authorList>
            <person name="Shin S.-K."/>
            <person name="Yi H."/>
        </authorList>
    </citation>
    <scope>NUCLEOTIDE SEQUENCE [LARGE SCALE GENOMIC DNA]</scope>
    <source>
        <strain evidence="2 3">DSM 22343</strain>
    </source>
</reference>
<dbReference type="AlphaFoldDB" id="A0A162KCY5"/>
<gene>
    <name evidence="2" type="ORF">PGLA_05305</name>
</gene>
<feature type="chain" id="PRO_5038662435" evidence="1">
    <location>
        <begin position="21"/>
        <end position="201"/>
    </location>
</feature>
<dbReference type="EMBL" id="LVJH01000006">
    <property type="protein sequence ID" value="OAB44828.1"/>
    <property type="molecule type" value="Genomic_DNA"/>
</dbReference>
<keyword evidence="1" id="KW-0732">Signal</keyword>
<evidence type="ECO:0000313" key="2">
    <source>
        <dbReference type="EMBL" id="OAB44828.1"/>
    </source>
</evidence>